<dbReference type="SUPFAM" id="SSF52266">
    <property type="entry name" value="SGNH hydrolase"/>
    <property type="match status" value="1"/>
</dbReference>
<gene>
    <name evidence="1" type="ORF">E1261_00800</name>
</gene>
<name>A0A4R4QJA3_9ACTN</name>
<dbReference type="OrthoDB" id="5149475at2"/>
<comment type="caution">
    <text evidence="1">The sequence shown here is derived from an EMBL/GenBank/DDBJ whole genome shotgun (WGS) entry which is preliminary data.</text>
</comment>
<protein>
    <submittedName>
        <fullName evidence="1">Uncharacterized protein</fullName>
    </submittedName>
</protein>
<dbReference type="EMBL" id="SMKA01000001">
    <property type="protein sequence ID" value="TDC35911.1"/>
    <property type="molecule type" value="Genomic_DNA"/>
</dbReference>
<proteinExistence type="predicted"/>
<keyword evidence="2" id="KW-1185">Reference proteome</keyword>
<reference evidence="1 2" key="1">
    <citation type="submission" date="2019-03" db="EMBL/GenBank/DDBJ databases">
        <title>Draft genome sequences of novel Actinobacteria.</title>
        <authorList>
            <person name="Sahin N."/>
            <person name="Ay H."/>
            <person name="Saygin H."/>
        </authorList>
    </citation>
    <scope>NUCLEOTIDE SEQUENCE [LARGE SCALE GENOMIC DNA]</scope>
    <source>
        <strain evidence="1 2">JCM 30547</strain>
    </source>
</reference>
<dbReference type="InterPro" id="IPR036514">
    <property type="entry name" value="SGNH_hydro_sf"/>
</dbReference>
<dbReference type="Proteomes" id="UP000295075">
    <property type="component" value="Unassembled WGS sequence"/>
</dbReference>
<evidence type="ECO:0000313" key="1">
    <source>
        <dbReference type="EMBL" id="TDC35911.1"/>
    </source>
</evidence>
<sequence>MSRRSSSGRLGPWENLSRRISSVAKIRATVRGDGVFMFGDSIAVQDGPALEQLVAAQTGTPVAVHDWSGQPASAGVDALADWSRKYGLPDRIVMAVGTNDIFAPAAFATEVEQAMKIAGPKRTVYWVNVHANRWGLSTAVQSADRANSALINKALDQAAARHPNLRVVRWSEFLSARSGQVTKYLRDGIHTTQPTGQRARNALIAQALGSAE</sequence>
<dbReference type="AlphaFoldDB" id="A0A4R4QJA3"/>
<accession>A0A4R4QJA3</accession>
<organism evidence="1 2">
    <name type="scientific">Kribbella albertanoniae</name>
    <dbReference type="NCBI Taxonomy" id="1266829"/>
    <lineage>
        <taxon>Bacteria</taxon>
        <taxon>Bacillati</taxon>
        <taxon>Actinomycetota</taxon>
        <taxon>Actinomycetes</taxon>
        <taxon>Propionibacteriales</taxon>
        <taxon>Kribbellaceae</taxon>
        <taxon>Kribbella</taxon>
    </lineage>
</organism>
<evidence type="ECO:0000313" key="2">
    <source>
        <dbReference type="Proteomes" id="UP000295075"/>
    </source>
</evidence>
<dbReference type="Gene3D" id="3.40.50.1110">
    <property type="entry name" value="SGNH hydrolase"/>
    <property type="match status" value="1"/>
</dbReference>